<name>A0A1H3T669_9ACTN</name>
<dbReference type="Proteomes" id="UP000242415">
    <property type="component" value="Unassembled WGS sequence"/>
</dbReference>
<dbReference type="EMBL" id="FNPH01000018">
    <property type="protein sequence ID" value="SDZ45378.1"/>
    <property type="molecule type" value="Genomic_DNA"/>
</dbReference>
<sequence>MTGPVPAFAPLRPGYEAGSKRGESTRMAQESGLTTDDSGMAPGTTGEGERER</sequence>
<accession>A0A1H3T669</accession>
<dbReference type="STRING" id="405436.SAMN05444365_11820"/>
<reference evidence="3" key="1">
    <citation type="submission" date="2016-10" db="EMBL/GenBank/DDBJ databases">
        <authorList>
            <person name="Varghese N."/>
            <person name="Submissions S."/>
        </authorList>
    </citation>
    <scope>NUCLEOTIDE SEQUENCE [LARGE SCALE GENOMIC DNA]</scope>
    <source>
        <strain evidence="3">DSM 45245</strain>
    </source>
</reference>
<proteinExistence type="predicted"/>
<feature type="region of interest" description="Disordered" evidence="1">
    <location>
        <begin position="1"/>
        <end position="52"/>
    </location>
</feature>
<protein>
    <submittedName>
        <fullName evidence="2">Uncharacterized protein</fullName>
    </submittedName>
</protein>
<keyword evidence="3" id="KW-1185">Reference proteome</keyword>
<dbReference type="AlphaFoldDB" id="A0A1H3T669"/>
<gene>
    <name evidence="2" type="ORF">SAMN05444365_11820</name>
</gene>
<evidence type="ECO:0000313" key="3">
    <source>
        <dbReference type="Proteomes" id="UP000242415"/>
    </source>
</evidence>
<organism evidence="2 3">
    <name type="scientific">Micromonospora pattaloongensis</name>
    <dbReference type="NCBI Taxonomy" id="405436"/>
    <lineage>
        <taxon>Bacteria</taxon>
        <taxon>Bacillati</taxon>
        <taxon>Actinomycetota</taxon>
        <taxon>Actinomycetes</taxon>
        <taxon>Micromonosporales</taxon>
        <taxon>Micromonosporaceae</taxon>
        <taxon>Micromonospora</taxon>
    </lineage>
</organism>
<feature type="compositionally biased region" description="Polar residues" evidence="1">
    <location>
        <begin position="26"/>
        <end position="37"/>
    </location>
</feature>
<evidence type="ECO:0000256" key="1">
    <source>
        <dbReference type="SAM" id="MobiDB-lite"/>
    </source>
</evidence>
<evidence type="ECO:0000313" key="2">
    <source>
        <dbReference type="EMBL" id="SDZ45378.1"/>
    </source>
</evidence>